<dbReference type="SMART" id="SM01324">
    <property type="entry name" value="YARHG"/>
    <property type="match status" value="1"/>
</dbReference>
<proteinExistence type="predicted"/>
<reference evidence="4 6" key="2">
    <citation type="submission" date="2018-06" db="EMBL/GenBank/DDBJ databases">
        <authorList>
            <consortium name="Pathogen Informatics"/>
            <person name="Doyle S."/>
        </authorList>
    </citation>
    <scope>NUCLEOTIDE SEQUENCE [LARGE SCALE GENOMIC DNA]</scope>
    <source>
        <strain evidence="4 6">NCTC12239</strain>
    </source>
</reference>
<name>A0A378JTM1_9GAMM</name>
<dbReference type="InterPro" id="IPR025538">
    <property type="entry name" value="DUF4424"/>
</dbReference>
<dbReference type="EMBL" id="UGOG01000001">
    <property type="protein sequence ID" value="STX61964.1"/>
    <property type="molecule type" value="Genomic_DNA"/>
</dbReference>
<gene>
    <name evidence="3" type="ORF">Lmor_0805</name>
    <name evidence="4" type="ORF">NCTC12239_00882</name>
</gene>
<evidence type="ECO:0000313" key="3">
    <source>
        <dbReference type="EMBL" id="KTD35358.1"/>
    </source>
</evidence>
<keyword evidence="5" id="KW-1185">Reference proteome</keyword>
<feature type="chain" id="PRO_5016805038" description="YARHG domain-containing protein" evidence="1">
    <location>
        <begin position="30"/>
        <end position="352"/>
    </location>
</feature>
<dbReference type="Gene3D" id="2.60.40.3680">
    <property type="match status" value="1"/>
</dbReference>
<dbReference type="InterPro" id="IPR025582">
    <property type="entry name" value="YARHG_dom"/>
</dbReference>
<dbReference type="AlphaFoldDB" id="A0A378JTM1"/>
<dbReference type="Gene3D" id="1.20.58.1690">
    <property type="match status" value="1"/>
</dbReference>
<evidence type="ECO:0000313" key="5">
    <source>
        <dbReference type="Proteomes" id="UP000054985"/>
    </source>
</evidence>
<feature type="domain" description="YARHG" evidence="2">
    <location>
        <begin position="271"/>
        <end position="352"/>
    </location>
</feature>
<keyword evidence="1" id="KW-0732">Signal</keyword>
<feature type="signal peptide" evidence="1">
    <location>
        <begin position="1"/>
        <end position="29"/>
    </location>
</feature>
<dbReference type="InterPro" id="IPR038434">
    <property type="entry name" value="YARHG_sf"/>
</dbReference>
<dbReference type="RefSeq" id="WP_051190649.1">
    <property type="nucleotide sequence ID" value="NZ_CAAAJG010000002.1"/>
</dbReference>
<sequence>MAGSNVKHFKNSALLILMMLLFVSKGLVANDTAFGGEGSLPIPISQPDIKMVNEVIIITGKNLDNSQMNGSWHYSCDFNFQNTLNEQLNVSMGFPFPVYNEESSAIALPEGQKTGQGQPLVYDFQVLVDGITVSAHKEKIAPNRDKGLYYDEAYLWTTVFPPLSSVRIQHDYDTGATFDVMGYHWVAYVLKTGALWHNQTIGHTRVEVIPNTPTRLCSEIDGNKEYLKTTPAGMTIRGTGANRNYVWDLPQFHPEEDLSLCLFTPKSFVRYKLIYPILNSENPVIELSKMTSSQLRLLRNSVFAQYGRPFNSSDLQHYFNQQWWYELNPDYSDSMLTDEDKKLLSFIKQIHE</sequence>
<dbReference type="Proteomes" id="UP000254040">
    <property type="component" value="Unassembled WGS sequence"/>
</dbReference>
<accession>A0A378JTM1</accession>
<dbReference type="EMBL" id="LNYN01000014">
    <property type="protein sequence ID" value="KTD35358.1"/>
    <property type="molecule type" value="Genomic_DNA"/>
</dbReference>
<dbReference type="Proteomes" id="UP000054985">
    <property type="component" value="Unassembled WGS sequence"/>
</dbReference>
<reference evidence="3 5" key="1">
    <citation type="submission" date="2015-11" db="EMBL/GenBank/DDBJ databases">
        <title>Genomic analysis of 38 Legionella species identifies large and diverse effector repertoires.</title>
        <authorList>
            <person name="Burstein D."/>
            <person name="Amaro F."/>
            <person name="Zusman T."/>
            <person name="Lifshitz Z."/>
            <person name="Cohen O."/>
            <person name="Gilbert J.A."/>
            <person name="Pupko T."/>
            <person name="Shuman H.A."/>
            <person name="Segal G."/>
        </authorList>
    </citation>
    <scope>NUCLEOTIDE SEQUENCE [LARGE SCALE GENOMIC DNA]</scope>
    <source>
        <strain evidence="3 5">ATCC 43877</strain>
    </source>
</reference>
<organism evidence="4 6">
    <name type="scientific">Legionella moravica</name>
    <dbReference type="NCBI Taxonomy" id="39962"/>
    <lineage>
        <taxon>Bacteria</taxon>
        <taxon>Pseudomonadati</taxon>
        <taxon>Pseudomonadota</taxon>
        <taxon>Gammaproteobacteria</taxon>
        <taxon>Legionellales</taxon>
        <taxon>Legionellaceae</taxon>
        <taxon>Legionella</taxon>
    </lineage>
</organism>
<evidence type="ECO:0000256" key="1">
    <source>
        <dbReference type="SAM" id="SignalP"/>
    </source>
</evidence>
<evidence type="ECO:0000313" key="4">
    <source>
        <dbReference type="EMBL" id="STX61964.1"/>
    </source>
</evidence>
<dbReference type="STRING" id="39962.Lmor_0805"/>
<evidence type="ECO:0000259" key="2">
    <source>
        <dbReference type="SMART" id="SM01324"/>
    </source>
</evidence>
<evidence type="ECO:0000313" key="6">
    <source>
        <dbReference type="Proteomes" id="UP000254040"/>
    </source>
</evidence>
<protein>
    <recommendedName>
        <fullName evidence="2">YARHG domain-containing protein</fullName>
    </recommendedName>
</protein>
<dbReference type="Pfam" id="PF14415">
    <property type="entry name" value="DUF4424"/>
    <property type="match status" value="1"/>
</dbReference>
<dbReference type="OrthoDB" id="9816009at2"/>
<dbReference type="Pfam" id="PF13308">
    <property type="entry name" value="YARHG"/>
    <property type="match status" value="1"/>
</dbReference>